<dbReference type="GO" id="GO:0006646">
    <property type="term" value="P:phosphatidylethanolamine biosynthetic process"/>
    <property type="evidence" value="ECO:0007669"/>
    <property type="project" value="UniProtKB-UniRule"/>
</dbReference>
<dbReference type="GO" id="GO:0004609">
    <property type="term" value="F:phosphatidylserine decarboxylase activity"/>
    <property type="evidence" value="ECO:0007669"/>
    <property type="project" value="UniProtKB-UniRule"/>
</dbReference>
<comment type="PTM">
    <text evidence="12">Is synthesized initially as an inactive proenzyme. Formation of the active enzyme involves a self-maturation process in which the active site pyruvoyl group is generated from an internal serine residue via an autocatalytic post-translational modification. Two non-identical subunits are generated from the proenzyme in this reaction, and the pyruvate is formed at the N-terminus of the alpha chain, which is derived from the carboxyl end of the proenzyme. The autoendoproteolytic cleavage occurs by a canonical serine protease mechanism, in which the side chain hydroxyl group of the serine supplies its oxygen atom to form the C-terminus of the beta chain, while the remainder of the serine residue undergoes an oxidative deamination to produce ammonia and the pyruvoyl prosthetic group on the alpha chain. During this reaction, the Ser that is part of the protease active site of the proenzyme becomes the pyruvoyl prosthetic group, which constitutes an essential element of the active site of the mature decarboxylase.</text>
</comment>
<dbReference type="RefSeq" id="WP_002640068.1">
    <property type="nucleotide sequence ID" value="NZ_CP012109.1"/>
</dbReference>
<feature type="modified residue" description="Pyruvic acid (Ser); by autocatalysis" evidence="12">
    <location>
        <position position="247"/>
    </location>
</feature>
<protein>
    <recommendedName>
        <fullName evidence="12">Phosphatidylserine decarboxylase proenzyme</fullName>
        <ecNumber evidence="12">4.1.1.65</ecNumber>
    </recommendedName>
    <component>
        <recommendedName>
            <fullName evidence="12">Phosphatidylserine decarboxylase alpha chain</fullName>
        </recommendedName>
    </component>
    <component>
        <recommendedName>
            <fullName evidence="12">Phosphatidylserine decarboxylase beta chain</fullName>
        </recommendedName>
    </component>
</protein>
<dbReference type="Proteomes" id="UP000009026">
    <property type="component" value="Chromosome"/>
</dbReference>
<dbReference type="Pfam" id="PF02666">
    <property type="entry name" value="PS_Dcarbxylase"/>
    <property type="match status" value="1"/>
</dbReference>
<dbReference type="NCBIfam" id="TIGR00163">
    <property type="entry name" value="PS_decarb"/>
    <property type="match status" value="1"/>
</dbReference>
<comment type="pathway">
    <text evidence="1">Lipid metabolism.</text>
</comment>
<keyword evidence="11 12" id="KW-0670">Pyruvate</keyword>
<dbReference type="InterPro" id="IPR033177">
    <property type="entry name" value="PSD-B"/>
</dbReference>
<dbReference type="EMBL" id="CP012109">
    <property type="protein sequence ID" value="AKQ66297.1"/>
    <property type="molecule type" value="Genomic_DNA"/>
</dbReference>
<evidence type="ECO:0000256" key="4">
    <source>
        <dbReference type="ARBA" id="ARBA00022793"/>
    </source>
</evidence>
<reference evidence="13 14" key="1">
    <citation type="journal article" date="2016" name="PLoS ONE">
        <title>Complete Genome Sequence and Comparative Genomics of a Novel Myxobacterium Myxococcus hansupus.</title>
        <authorList>
            <person name="Sharma G."/>
            <person name="Narwani T."/>
            <person name="Subramanian S."/>
        </authorList>
    </citation>
    <scope>NUCLEOTIDE SEQUENCE [LARGE SCALE GENOMIC DNA]</scope>
    <source>
        <strain evidence="14">mixupus</strain>
    </source>
</reference>
<gene>
    <name evidence="12" type="primary">psd</name>
    <name evidence="13" type="ORF">A176_003209</name>
</gene>
<dbReference type="AlphaFoldDB" id="A0A0H4XE00"/>
<dbReference type="InterPro" id="IPR003817">
    <property type="entry name" value="PS_Dcarbxylase"/>
</dbReference>
<evidence type="ECO:0000256" key="11">
    <source>
        <dbReference type="ARBA" id="ARBA00023317"/>
    </source>
</evidence>
<accession>A0A0H4XE00</accession>
<comment type="subunit">
    <text evidence="12">Heterodimer of a large membrane-associated beta subunit and a small pyruvoyl-containing alpha subunit.</text>
</comment>
<dbReference type="PATRIC" id="fig|1297742.4.peg.3238"/>
<keyword evidence="14" id="KW-1185">Reference proteome</keyword>
<dbReference type="OrthoDB" id="9802030at2"/>
<proteinExistence type="inferred from homology"/>
<evidence type="ECO:0000256" key="9">
    <source>
        <dbReference type="ARBA" id="ARBA00023239"/>
    </source>
</evidence>
<feature type="chain" id="PRO_5023406996" description="Phosphatidylserine decarboxylase beta chain" evidence="12">
    <location>
        <begin position="1"/>
        <end position="246"/>
    </location>
</feature>
<dbReference type="PANTHER" id="PTHR10067:SF6">
    <property type="entry name" value="PHOSPHATIDYLSERINE DECARBOXYLASE PROENZYME, MITOCHONDRIAL"/>
    <property type="match status" value="1"/>
</dbReference>
<comment type="pathway">
    <text evidence="12">Phospholipid metabolism; phosphatidylethanolamine biosynthesis; phosphatidylethanolamine from CDP-diacylglycerol: step 2/2.</text>
</comment>
<dbReference type="PANTHER" id="PTHR10067">
    <property type="entry name" value="PHOSPHATIDYLSERINE DECARBOXYLASE"/>
    <property type="match status" value="1"/>
</dbReference>
<dbReference type="InterPro" id="IPR033178">
    <property type="entry name" value="PSD_type1_pro"/>
</dbReference>
<organism evidence="13 14">
    <name type="scientific">Pseudomyxococcus hansupus</name>
    <dbReference type="NCBI Taxonomy" id="1297742"/>
    <lineage>
        <taxon>Bacteria</taxon>
        <taxon>Pseudomonadati</taxon>
        <taxon>Myxococcota</taxon>
        <taxon>Myxococcia</taxon>
        <taxon>Myxococcales</taxon>
        <taxon>Cystobacterineae</taxon>
        <taxon>Myxococcaceae</taxon>
        <taxon>Pseudomyxococcus</taxon>
    </lineage>
</organism>
<keyword evidence="10 12" id="KW-1208">Phospholipid metabolism</keyword>
<dbReference type="HAMAP" id="MF_00662">
    <property type="entry name" value="PS_decarb_PSD_B_type1"/>
    <property type="match status" value="1"/>
</dbReference>
<keyword evidence="3 12" id="KW-0444">Lipid biosynthesis</keyword>
<evidence type="ECO:0000256" key="1">
    <source>
        <dbReference type="ARBA" id="ARBA00005189"/>
    </source>
</evidence>
<keyword evidence="7 12" id="KW-0865">Zymogen</keyword>
<keyword evidence="9 12" id="KW-0456">Lyase</keyword>
<feature type="active site" description="Charge relay system; for autoendoproteolytic cleavage activity" evidence="12">
    <location>
        <position position="247"/>
    </location>
</feature>
<comment type="catalytic activity">
    <reaction evidence="12">
        <text>a 1,2-diacyl-sn-glycero-3-phospho-L-serine + H(+) = a 1,2-diacyl-sn-glycero-3-phosphoethanolamine + CO2</text>
        <dbReference type="Rhea" id="RHEA:20828"/>
        <dbReference type="ChEBI" id="CHEBI:15378"/>
        <dbReference type="ChEBI" id="CHEBI:16526"/>
        <dbReference type="ChEBI" id="CHEBI:57262"/>
        <dbReference type="ChEBI" id="CHEBI:64612"/>
        <dbReference type="EC" id="4.1.1.65"/>
    </reaction>
</comment>
<evidence type="ECO:0000313" key="13">
    <source>
        <dbReference type="EMBL" id="AKQ66297.1"/>
    </source>
</evidence>
<evidence type="ECO:0000256" key="12">
    <source>
        <dbReference type="HAMAP-Rule" id="MF_00662"/>
    </source>
</evidence>
<feature type="chain" id="PRO_5023406995" description="Phosphatidylserine decarboxylase alpha chain" evidence="12">
    <location>
        <begin position="247"/>
        <end position="280"/>
    </location>
</feature>
<dbReference type="KEGG" id="mym:A176_003209"/>
<dbReference type="eggNOG" id="COG0688">
    <property type="taxonomic scope" value="Bacteria"/>
</dbReference>
<evidence type="ECO:0000256" key="10">
    <source>
        <dbReference type="ARBA" id="ARBA00023264"/>
    </source>
</evidence>
<dbReference type="GO" id="GO:0005886">
    <property type="term" value="C:plasma membrane"/>
    <property type="evidence" value="ECO:0007669"/>
    <property type="project" value="UniProtKB-SubCell"/>
</dbReference>
<dbReference type="UniPathway" id="UPA00558">
    <property type="reaction ID" value="UER00616"/>
</dbReference>
<keyword evidence="5 12" id="KW-0443">Lipid metabolism</keyword>
<evidence type="ECO:0000256" key="2">
    <source>
        <dbReference type="ARBA" id="ARBA00022475"/>
    </source>
</evidence>
<comment type="similarity">
    <text evidence="12">Belongs to the phosphatidylserine decarboxylase family. PSD-B subfamily. Prokaryotic type I sub-subfamily.</text>
</comment>
<comment type="subcellular location">
    <subcellularLocation>
        <location evidence="12">Cell membrane</location>
        <topology evidence="12">Peripheral membrane protein</topology>
    </subcellularLocation>
</comment>
<feature type="active site" description="Charge relay system; for autoendoproteolytic cleavage activity" evidence="12">
    <location>
        <position position="146"/>
    </location>
</feature>
<dbReference type="STRING" id="1297742.A176_003209"/>
<dbReference type="EC" id="4.1.1.65" evidence="12"/>
<keyword evidence="6 12" id="KW-0472">Membrane</keyword>
<evidence type="ECO:0000313" key="14">
    <source>
        <dbReference type="Proteomes" id="UP000009026"/>
    </source>
</evidence>
<sequence length="280" mass="30593">MNDQTFMKLMQVLPKSALSTVVGVATRLPVPAPVHQAAMRAFAKAYNVDMEEAEHSFDHFPTFAQFFTRSLKPGLRPVDAGEKVVVSPVDGRVSQVGYSDNGRCLQAKGIEYTVDELLGDSEAAKPFHGGAWTTIYLSPRDYHRIHSPLGGTITGYAYIPGEFWPVNPASVKNKQSLFCVNERLVTYLDTVAGKCAVVKVGATCVSRIKAAYDDVTTHTGQPGKVHTYGTAIEVEKGGELGRFEMGSTVILLFEPKRVTWDDSLQEEAVVRLGKRIGVIT</sequence>
<comment type="function">
    <text evidence="12">Catalyzes the formation of phosphatidylethanolamine (PtdEtn) from phosphatidylserine (PtdSer).</text>
</comment>
<keyword evidence="2 12" id="KW-1003">Cell membrane</keyword>
<evidence type="ECO:0000256" key="3">
    <source>
        <dbReference type="ARBA" id="ARBA00022516"/>
    </source>
</evidence>
<comment type="cofactor">
    <cofactor evidence="12">
        <name>pyruvate</name>
        <dbReference type="ChEBI" id="CHEBI:15361"/>
    </cofactor>
    <text evidence="12">Binds 1 pyruvoyl group covalently per subunit.</text>
</comment>
<keyword evidence="8 12" id="KW-0594">Phospholipid biosynthesis</keyword>
<evidence type="ECO:0000256" key="6">
    <source>
        <dbReference type="ARBA" id="ARBA00023136"/>
    </source>
</evidence>
<feature type="active site" description="Charge relay system; for autoendoproteolytic cleavage activity" evidence="12">
    <location>
        <position position="90"/>
    </location>
</feature>
<name>A0A0H4XE00_9BACT</name>
<keyword evidence="4 12" id="KW-0210">Decarboxylase</keyword>
<feature type="active site" description="Schiff-base intermediate with substrate; via pyruvic acid; for decarboxylase activity" evidence="12">
    <location>
        <position position="247"/>
    </location>
</feature>
<evidence type="ECO:0000256" key="8">
    <source>
        <dbReference type="ARBA" id="ARBA00023209"/>
    </source>
</evidence>
<evidence type="ECO:0000256" key="7">
    <source>
        <dbReference type="ARBA" id="ARBA00023145"/>
    </source>
</evidence>
<evidence type="ECO:0000256" key="5">
    <source>
        <dbReference type="ARBA" id="ARBA00023098"/>
    </source>
</evidence>
<feature type="site" description="Cleavage (non-hydrolytic); by autocatalysis" evidence="12">
    <location>
        <begin position="246"/>
        <end position="247"/>
    </location>
</feature>